<dbReference type="InterPro" id="IPR001343">
    <property type="entry name" value="Hemolysn_Ca-bd"/>
</dbReference>
<evidence type="ECO:0000256" key="1">
    <source>
        <dbReference type="ARBA" id="ARBA00004613"/>
    </source>
</evidence>
<evidence type="ECO:0000313" key="4">
    <source>
        <dbReference type="Proteomes" id="UP000238392"/>
    </source>
</evidence>
<dbReference type="Gene3D" id="2.150.10.10">
    <property type="entry name" value="Serralysin-like metalloprotease, C-terminal"/>
    <property type="match status" value="2"/>
</dbReference>
<reference evidence="3 4" key="1">
    <citation type="submission" date="2018-03" db="EMBL/GenBank/DDBJ databases">
        <title>Genomic Encyclopedia of Archaeal and Bacterial Type Strains, Phase II (KMG-II): from individual species to whole genera.</title>
        <authorList>
            <person name="Goeker M."/>
        </authorList>
    </citation>
    <scope>NUCLEOTIDE SEQUENCE [LARGE SCALE GENOMIC DNA]</scope>
    <source>
        <strain evidence="3 4">DSM 100212</strain>
    </source>
</reference>
<dbReference type="Pfam" id="PF00353">
    <property type="entry name" value="HemolysinCabind"/>
    <property type="match status" value="2"/>
</dbReference>
<name>A0A2T0WMG8_9RHOB</name>
<evidence type="ECO:0000313" key="3">
    <source>
        <dbReference type="EMBL" id="PRY87852.1"/>
    </source>
</evidence>
<comment type="caution">
    <text evidence="3">The sequence shown here is derived from an EMBL/GenBank/DDBJ whole genome shotgun (WGS) entry which is preliminary data.</text>
</comment>
<dbReference type="AlphaFoldDB" id="A0A2T0WMG8"/>
<dbReference type="OrthoDB" id="7767906at2"/>
<dbReference type="PRINTS" id="PR00313">
    <property type="entry name" value="CABNDNGRPT"/>
</dbReference>
<dbReference type="SUPFAM" id="SSF51120">
    <property type="entry name" value="beta-Roll"/>
    <property type="match status" value="1"/>
</dbReference>
<gene>
    <name evidence="3" type="ORF">CLV74_109176</name>
</gene>
<protein>
    <submittedName>
        <fullName evidence="3">Hemolysin type calcium-binding protein</fullName>
    </submittedName>
</protein>
<dbReference type="PANTHER" id="PTHR38340:SF1">
    <property type="entry name" value="S-LAYER PROTEIN"/>
    <property type="match status" value="1"/>
</dbReference>
<comment type="subcellular location">
    <subcellularLocation>
        <location evidence="1">Secreted</location>
    </subcellularLocation>
</comment>
<dbReference type="GO" id="GO:0005509">
    <property type="term" value="F:calcium ion binding"/>
    <property type="evidence" value="ECO:0007669"/>
    <property type="project" value="InterPro"/>
</dbReference>
<accession>A0A2T0WMG8</accession>
<organism evidence="3 4">
    <name type="scientific">Donghicola tyrosinivorans</name>
    <dbReference type="NCBI Taxonomy" id="1652492"/>
    <lineage>
        <taxon>Bacteria</taxon>
        <taxon>Pseudomonadati</taxon>
        <taxon>Pseudomonadota</taxon>
        <taxon>Alphaproteobacteria</taxon>
        <taxon>Rhodobacterales</taxon>
        <taxon>Roseobacteraceae</taxon>
        <taxon>Donghicola</taxon>
    </lineage>
</organism>
<dbReference type="GO" id="GO:0005615">
    <property type="term" value="C:extracellular space"/>
    <property type="evidence" value="ECO:0007669"/>
    <property type="project" value="InterPro"/>
</dbReference>
<keyword evidence="4" id="KW-1185">Reference proteome</keyword>
<proteinExistence type="predicted"/>
<dbReference type="InterPro" id="IPR018511">
    <property type="entry name" value="Hemolysin-typ_Ca-bd_CS"/>
</dbReference>
<keyword evidence="2" id="KW-0964">Secreted</keyword>
<dbReference type="InterPro" id="IPR050557">
    <property type="entry name" value="RTX_toxin/Mannuronan_C5-epim"/>
</dbReference>
<sequence length="347" mass="35652">MAIITSTTGFSYEALHLGNLVSYIVTDYSASDLLSYSLPNADFLAVQWEADGQTYVTAFAGSDFVVQNGILVSGTIEGALEATVEVSSLSVNLNWSILDMQVDVADLVAVALTPSPADDLALMAQALSGDDSFLLSDAVDNFSAGAGNDTVSAAGGDDTVYGGEGKDVIRGQAGNDVLFGEAGADKLFGNVGNDKLYGGAQNDVLNGGIGRDFLVGGAGKDFIKGGVGADRVVGGWGADTMVAQGADTFVYKAIGESGIGANRRDVIRDFDTDIAKIALAQIDADTSTEADDAFAFSINAAANSVWFKQVGEDVILRADVDGDAAADMAILFEGATLDGFDASVLIL</sequence>
<dbReference type="InterPro" id="IPR011049">
    <property type="entry name" value="Serralysin-like_metalloprot_C"/>
</dbReference>
<dbReference type="RefSeq" id="WP_106265788.1">
    <property type="nucleotide sequence ID" value="NZ_PVTQ01000009.1"/>
</dbReference>
<dbReference type="PANTHER" id="PTHR38340">
    <property type="entry name" value="S-LAYER PROTEIN"/>
    <property type="match status" value="1"/>
</dbReference>
<dbReference type="Proteomes" id="UP000238392">
    <property type="component" value="Unassembled WGS sequence"/>
</dbReference>
<dbReference type="PROSITE" id="PS00330">
    <property type="entry name" value="HEMOLYSIN_CALCIUM"/>
    <property type="match status" value="2"/>
</dbReference>
<dbReference type="EMBL" id="PVTQ01000009">
    <property type="protein sequence ID" value="PRY87852.1"/>
    <property type="molecule type" value="Genomic_DNA"/>
</dbReference>
<evidence type="ECO:0000256" key="2">
    <source>
        <dbReference type="ARBA" id="ARBA00022525"/>
    </source>
</evidence>